<evidence type="ECO:0000313" key="2">
    <source>
        <dbReference type="Proteomes" id="UP000658720"/>
    </source>
</evidence>
<evidence type="ECO:0000313" key="1">
    <source>
        <dbReference type="EMBL" id="MBE9255582.1"/>
    </source>
</evidence>
<protein>
    <submittedName>
        <fullName evidence="1">Uncharacterized protein</fullName>
    </submittedName>
</protein>
<dbReference type="Proteomes" id="UP000658720">
    <property type="component" value="Unassembled WGS sequence"/>
</dbReference>
<name>A0ABR9VW45_9SYNC</name>
<keyword evidence="2" id="KW-1185">Reference proteome</keyword>
<organism evidence="1 2">
    <name type="scientific">Synechocystis salina LEGE 00031</name>
    <dbReference type="NCBI Taxonomy" id="1828736"/>
    <lineage>
        <taxon>Bacteria</taxon>
        <taxon>Bacillati</taxon>
        <taxon>Cyanobacteriota</taxon>
        <taxon>Cyanophyceae</taxon>
        <taxon>Synechococcales</taxon>
        <taxon>Merismopediaceae</taxon>
        <taxon>Synechocystis</taxon>
    </lineage>
</organism>
<dbReference type="EMBL" id="JADEVV010000071">
    <property type="protein sequence ID" value="MBE9255582.1"/>
    <property type="molecule type" value="Genomic_DNA"/>
</dbReference>
<feature type="non-terminal residue" evidence="1">
    <location>
        <position position="1"/>
    </location>
</feature>
<sequence length="788" mass="87622">RGQPMVVAWWGQQPGVGDIDEIPDGLAVEQISPRLFRHKCPIPSGLGKFQDWITAQVAKLKPQGFAALKPEGKIFTGDGQTMASARQSAWQSALHRGNAVLDASAMGEGKSHGVPNLHNPWGGKVWYVSRGHRNPTIEAIGHQYVDLPPRSQYGFYRDHQGKLQLAKADTPEALIVEKGNCIRADLFPMLSNLGYQPNRGEDGLNPICASCPMANVCAHSRGWYRADRRDILSHASHIRCDIESMPRDWDYRRDIIILEEATQALSPTKTITASWSQLLNDAHRCRQWLSGEQWKVLDLLLVTIKPLFEQAPYHGWLHGDILDQLPGQPLGMLEVIRQSIIQQSTDLTPLFPTAERETLSDHLTPGERKKWGAGLKAFNAHQHRTAYRQSQQNLHNLPPNAVVHLLTAITGGPGVGLQLRRQQLHLTIDRRPDYAFLNHAKGLILLDATTNSERQRTFTGIEREIEVIRSDAPPLTNLKVRQINMAGIASRDISHEAVNRIQGALQTLGDQPTIGIKGWGKWFDWDGHWFNHNRGSNAFVGHTQMTFIGLPSPNIGAVQAELIALHGSADHWQEEFHRRQNEEILQGIGRPRANRFPDQQFLVNMIVPHGTDLSWLSAYGITVEVNDAMALDPALGDTQQVARFHLLQAIRQVMDIGIKPTQVAIAQHLNISQQAISKLLKNAKVKLSKLITTMVAAVSQQNTTPPIKGHNRSGCKNSQQLLQDYAWFLNLDPASLAAEVIQVAMADNWDGALSMLEHLPKPLLARTLGVIYALICPLPPPDVGLETS</sequence>
<gene>
    <name evidence="1" type="ORF">IQ217_17430</name>
</gene>
<dbReference type="RefSeq" id="WP_194021005.1">
    <property type="nucleotide sequence ID" value="NZ_JADEVV010000071.1"/>
</dbReference>
<reference evidence="1 2" key="1">
    <citation type="submission" date="2020-10" db="EMBL/GenBank/DDBJ databases">
        <authorList>
            <person name="Castelo-Branco R."/>
            <person name="Eusebio N."/>
            <person name="Adriana R."/>
            <person name="Vieira A."/>
            <person name="Brugerolle De Fraissinette N."/>
            <person name="Rezende De Castro R."/>
            <person name="Schneider M.P."/>
            <person name="Vasconcelos V."/>
            <person name="Leao P.N."/>
        </authorList>
    </citation>
    <scope>NUCLEOTIDE SEQUENCE [LARGE SCALE GENOMIC DNA]</scope>
    <source>
        <strain evidence="1 2">LEGE 00031</strain>
    </source>
</reference>
<proteinExistence type="predicted"/>
<accession>A0ABR9VW45</accession>
<comment type="caution">
    <text evidence="1">The sequence shown here is derived from an EMBL/GenBank/DDBJ whole genome shotgun (WGS) entry which is preliminary data.</text>
</comment>